<dbReference type="GO" id="GO:1990904">
    <property type="term" value="C:ribonucleoprotein complex"/>
    <property type="evidence" value="ECO:0007669"/>
    <property type="project" value="UniProtKB-KW"/>
</dbReference>
<feature type="region of interest" description="Disordered" evidence="5">
    <location>
        <begin position="62"/>
        <end position="85"/>
    </location>
</feature>
<dbReference type="EMBL" id="VGJJ01000002">
    <property type="protein sequence ID" value="MBM3281833.1"/>
    <property type="molecule type" value="Genomic_DNA"/>
</dbReference>
<accession>A0A8T4C5S5</accession>
<dbReference type="AlphaFoldDB" id="A0A8T4C5S5"/>
<dbReference type="NCBIfam" id="TIGR00012">
    <property type="entry name" value="L29"/>
    <property type="match status" value="1"/>
</dbReference>
<sequence length="85" mass="9575">MNKKLNDIRGMGTSELLLELKDLKNELAREKATKSTNTRPENPGKAKGLRKQVARIFTVMKEKEMNASKNKPAKIKASKKGEVKH</sequence>
<protein>
    <recommendedName>
        <fullName evidence="4">Large ribosomal subunit protein uL29</fullName>
    </recommendedName>
</protein>
<dbReference type="HAMAP" id="MF_00374">
    <property type="entry name" value="Ribosomal_uL29"/>
    <property type="match status" value="1"/>
</dbReference>
<organism evidence="6 7">
    <name type="scientific">Candidatus Iainarchaeum sp</name>
    <dbReference type="NCBI Taxonomy" id="3101447"/>
    <lineage>
        <taxon>Archaea</taxon>
        <taxon>Candidatus Iainarchaeota</taxon>
        <taxon>Candidatus Iainarchaeia</taxon>
        <taxon>Candidatus Iainarchaeales</taxon>
        <taxon>Candidatus Iainarchaeaceae</taxon>
        <taxon>Candidatus Iainarchaeum</taxon>
    </lineage>
</organism>
<dbReference type="PROSITE" id="PS00579">
    <property type="entry name" value="RIBOSOMAL_L29"/>
    <property type="match status" value="1"/>
</dbReference>
<evidence type="ECO:0000256" key="1">
    <source>
        <dbReference type="ARBA" id="ARBA00009254"/>
    </source>
</evidence>
<dbReference type="SUPFAM" id="SSF46561">
    <property type="entry name" value="Ribosomal protein L29 (L29p)"/>
    <property type="match status" value="1"/>
</dbReference>
<reference evidence="6" key="1">
    <citation type="submission" date="2019-03" db="EMBL/GenBank/DDBJ databases">
        <title>Lake Tanganyika Metagenome-Assembled Genomes (MAGs).</title>
        <authorList>
            <person name="Tran P."/>
        </authorList>
    </citation>
    <scope>NUCLEOTIDE SEQUENCE</scope>
    <source>
        <strain evidence="6">M_DeepCast_50m_m2_156</strain>
    </source>
</reference>
<proteinExistence type="inferred from homology"/>
<dbReference type="GO" id="GO:0006412">
    <property type="term" value="P:translation"/>
    <property type="evidence" value="ECO:0007669"/>
    <property type="project" value="UniProtKB-UniRule"/>
</dbReference>
<dbReference type="Pfam" id="PF00831">
    <property type="entry name" value="Ribosomal_L29"/>
    <property type="match status" value="1"/>
</dbReference>
<comment type="caution">
    <text evidence="6">The sequence shown here is derived from an EMBL/GenBank/DDBJ whole genome shotgun (WGS) entry which is preliminary data.</text>
</comment>
<evidence type="ECO:0000256" key="4">
    <source>
        <dbReference type="HAMAP-Rule" id="MF_00374"/>
    </source>
</evidence>
<gene>
    <name evidence="6" type="primary">rpmC</name>
    <name evidence="4" type="synonym">rpl29</name>
    <name evidence="6" type="ORF">FJY86_00635</name>
</gene>
<evidence type="ECO:0000256" key="3">
    <source>
        <dbReference type="ARBA" id="ARBA00023274"/>
    </source>
</evidence>
<evidence type="ECO:0000256" key="5">
    <source>
        <dbReference type="SAM" id="MobiDB-lite"/>
    </source>
</evidence>
<dbReference type="Proteomes" id="UP000774699">
    <property type="component" value="Unassembled WGS sequence"/>
</dbReference>
<evidence type="ECO:0000313" key="7">
    <source>
        <dbReference type="Proteomes" id="UP000774699"/>
    </source>
</evidence>
<keyword evidence="2 4" id="KW-0689">Ribosomal protein</keyword>
<evidence type="ECO:0000256" key="2">
    <source>
        <dbReference type="ARBA" id="ARBA00022980"/>
    </source>
</evidence>
<dbReference type="Gene3D" id="1.10.287.310">
    <property type="match status" value="1"/>
</dbReference>
<feature type="region of interest" description="Disordered" evidence="5">
    <location>
        <begin position="29"/>
        <end position="50"/>
    </location>
</feature>
<keyword evidence="3 4" id="KW-0687">Ribonucleoprotein</keyword>
<dbReference type="GO" id="GO:0005840">
    <property type="term" value="C:ribosome"/>
    <property type="evidence" value="ECO:0007669"/>
    <property type="project" value="UniProtKB-KW"/>
</dbReference>
<dbReference type="InterPro" id="IPR001854">
    <property type="entry name" value="Ribosomal_uL29"/>
</dbReference>
<dbReference type="GO" id="GO:0003735">
    <property type="term" value="F:structural constituent of ribosome"/>
    <property type="evidence" value="ECO:0007669"/>
    <property type="project" value="InterPro"/>
</dbReference>
<evidence type="ECO:0000313" key="6">
    <source>
        <dbReference type="EMBL" id="MBM3281833.1"/>
    </source>
</evidence>
<dbReference type="InterPro" id="IPR018254">
    <property type="entry name" value="Ribosomal_uL29_CS"/>
</dbReference>
<dbReference type="InterPro" id="IPR036049">
    <property type="entry name" value="Ribosomal_uL29_sf"/>
</dbReference>
<comment type="similarity">
    <text evidence="1 4">Belongs to the universal ribosomal protein uL29 family.</text>
</comment>
<name>A0A8T4C5S5_9ARCH</name>